<sequence length="48" mass="5642">MDEEYRRSVRDWLRAEPGTPARWQAWELPEEAAPSLPIPVPRVSPENR</sequence>
<dbReference type="Proteomes" id="UP001597419">
    <property type="component" value="Unassembled WGS sequence"/>
</dbReference>
<accession>A0ABW5GH16</accession>
<comment type="caution">
    <text evidence="1">The sequence shown here is derived from an EMBL/GenBank/DDBJ whole genome shotgun (WGS) entry which is preliminary data.</text>
</comment>
<name>A0ABW5GH16_9PSEU</name>
<gene>
    <name evidence="1" type="ORF">ACFSYJ_13235</name>
</gene>
<reference evidence="2" key="1">
    <citation type="journal article" date="2019" name="Int. J. Syst. Evol. Microbiol.">
        <title>The Global Catalogue of Microorganisms (GCM) 10K type strain sequencing project: providing services to taxonomists for standard genome sequencing and annotation.</title>
        <authorList>
            <consortium name="The Broad Institute Genomics Platform"/>
            <consortium name="The Broad Institute Genome Sequencing Center for Infectious Disease"/>
            <person name="Wu L."/>
            <person name="Ma J."/>
        </authorList>
    </citation>
    <scope>NUCLEOTIDE SEQUENCE [LARGE SCALE GENOMIC DNA]</scope>
    <source>
        <strain evidence="2">CGMCC 4.7643</strain>
    </source>
</reference>
<protein>
    <submittedName>
        <fullName evidence="1">Uncharacterized protein</fullName>
    </submittedName>
</protein>
<organism evidence="1 2">
    <name type="scientific">Amycolatopsis samaneae</name>
    <dbReference type="NCBI Taxonomy" id="664691"/>
    <lineage>
        <taxon>Bacteria</taxon>
        <taxon>Bacillati</taxon>
        <taxon>Actinomycetota</taxon>
        <taxon>Actinomycetes</taxon>
        <taxon>Pseudonocardiales</taxon>
        <taxon>Pseudonocardiaceae</taxon>
        <taxon>Amycolatopsis</taxon>
    </lineage>
</organism>
<dbReference type="EMBL" id="JBHUKU010000006">
    <property type="protein sequence ID" value="MFD2459570.1"/>
    <property type="molecule type" value="Genomic_DNA"/>
</dbReference>
<evidence type="ECO:0000313" key="1">
    <source>
        <dbReference type="EMBL" id="MFD2459570.1"/>
    </source>
</evidence>
<proteinExistence type="predicted"/>
<dbReference type="RefSeq" id="WP_345397005.1">
    <property type="nucleotide sequence ID" value="NZ_BAABHG010000008.1"/>
</dbReference>
<evidence type="ECO:0000313" key="2">
    <source>
        <dbReference type="Proteomes" id="UP001597419"/>
    </source>
</evidence>
<keyword evidence="2" id="KW-1185">Reference proteome</keyword>